<gene>
    <name evidence="2" type="ORF">DILT_LOCUS8479</name>
</gene>
<reference evidence="2 3" key="1">
    <citation type="submission" date="2018-11" db="EMBL/GenBank/DDBJ databases">
        <authorList>
            <consortium name="Pathogen Informatics"/>
        </authorList>
    </citation>
    <scope>NUCLEOTIDE SEQUENCE [LARGE SCALE GENOMIC DNA]</scope>
</reference>
<evidence type="ECO:0000313" key="3">
    <source>
        <dbReference type="Proteomes" id="UP000281553"/>
    </source>
</evidence>
<proteinExistence type="predicted"/>
<protein>
    <recommendedName>
        <fullName evidence="4">Reverse transcriptase domain-containing protein</fullName>
    </recommendedName>
</protein>
<keyword evidence="1" id="KW-1133">Transmembrane helix</keyword>
<feature type="transmembrane region" description="Helical" evidence="1">
    <location>
        <begin position="12"/>
        <end position="33"/>
    </location>
</feature>
<evidence type="ECO:0000313" key="2">
    <source>
        <dbReference type="EMBL" id="VDN12648.1"/>
    </source>
</evidence>
<evidence type="ECO:0008006" key="4">
    <source>
        <dbReference type="Google" id="ProtNLM"/>
    </source>
</evidence>
<keyword evidence="1" id="KW-0472">Membrane</keyword>
<sequence>MHNSKFRLLLLNLHHIIIMYFVGFFLLLLLLPLSHPGKEKQQQEEANKVHNYDVVEVEKEQPKFTVVHVVAEVGTRGKRIQAYNKPDESMISFDVVTQMYEQCKGTPLGSLLSGLIPEVVLQRIEQLVFTNCQPKFWALYVDDTFFIVKTSDIEHLKD</sequence>
<dbReference type="OrthoDB" id="10047121at2759"/>
<accession>A0A3P7LRL3</accession>
<dbReference type="AlphaFoldDB" id="A0A3P7LRL3"/>
<evidence type="ECO:0000256" key="1">
    <source>
        <dbReference type="SAM" id="Phobius"/>
    </source>
</evidence>
<organism evidence="2 3">
    <name type="scientific">Dibothriocephalus latus</name>
    <name type="common">Fish tapeworm</name>
    <name type="synonym">Diphyllobothrium latum</name>
    <dbReference type="NCBI Taxonomy" id="60516"/>
    <lineage>
        <taxon>Eukaryota</taxon>
        <taxon>Metazoa</taxon>
        <taxon>Spiralia</taxon>
        <taxon>Lophotrochozoa</taxon>
        <taxon>Platyhelminthes</taxon>
        <taxon>Cestoda</taxon>
        <taxon>Eucestoda</taxon>
        <taxon>Diphyllobothriidea</taxon>
        <taxon>Diphyllobothriidae</taxon>
        <taxon>Dibothriocephalus</taxon>
    </lineage>
</organism>
<keyword evidence="3" id="KW-1185">Reference proteome</keyword>
<dbReference type="EMBL" id="UYRU01054404">
    <property type="protein sequence ID" value="VDN12648.1"/>
    <property type="molecule type" value="Genomic_DNA"/>
</dbReference>
<name>A0A3P7LRL3_DIBLA</name>
<keyword evidence="1" id="KW-0812">Transmembrane</keyword>
<dbReference type="Proteomes" id="UP000281553">
    <property type="component" value="Unassembled WGS sequence"/>
</dbReference>